<dbReference type="SUPFAM" id="SSF56300">
    <property type="entry name" value="Metallo-dependent phosphatases"/>
    <property type="match status" value="1"/>
</dbReference>
<feature type="region of interest" description="Disordered" evidence="4">
    <location>
        <begin position="1"/>
        <end position="30"/>
    </location>
</feature>
<feature type="domain" description="5'-Nucleotidase C-terminal" evidence="6">
    <location>
        <begin position="338"/>
        <end position="480"/>
    </location>
</feature>
<dbReference type="PANTHER" id="PTHR11575">
    <property type="entry name" value="5'-NUCLEOTIDASE-RELATED"/>
    <property type="match status" value="1"/>
</dbReference>
<dbReference type="GO" id="GO:0000166">
    <property type="term" value="F:nucleotide binding"/>
    <property type="evidence" value="ECO:0007669"/>
    <property type="project" value="UniProtKB-KW"/>
</dbReference>
<sequence>MTIITTVQPPSSEAKRSHMPSKHAKPQEANPSAKIVILSVNDVYDMIPNENGHGGIAEFATLLEQQKATIPADATLLVTLNGDFLSGSELAERFKGAHMIEIMNHLQIEYVVLGNHEFDFGAEELKLRMGESSAKWFGSNVLDASSNALFDGIVDTEIILLNDGLKLGIFGVCTEETPTLSFPGPGIKFDDVVTTSRRCVDELQAQGADFILALTHVSIAIDQKLARHVPGIDVILGGHDHEPFTMYEGKTLIHKSGQNAYWLAKLEFDIKRFKAHPERGLIVLPQWSMLAIANMPSQQACFHIINKYMQLMTRENGPKENERVLATLETTLSTRTALLRAGESSGGNLVADALKIELAADVGFINGGFIRGDKEYGATSKITIGILKHEMPFPRPAVLVRIKASDLRDALLEHLSKYPQQSGSHPHVSGLQVTVEMHETSFKITKMAFATDELIDLEQELLVATSKFVADGGDGCSSWLKGEIVRVGCQIPEVVANFLVKKKVVAYGEHESRITIVE</sequence>
<dbReference type="OrthoDB" id="10252235at2759"/>
<evidence type="ECO:0000256" key="1">
    <source>
        <dbReference type="ARBA" id="ARBA00006654"/>
    </source>
</evidence>
<evidence type="ECO:0000256" key="4">
    <source>
        <dbReference type="SAM" id="MobiDB-lite"/>
    </source>
</evidence>
<accession>A0A976ICV5</accession>
<organism evidence="7 8">
    <name type="scientific">Bremia lactucae</name>
    <name type="common">Lettuce downy mildew</name>
    <dbReference type="NCBI Taxonomy" id="4779"/>
    <lineage>
        <taxon>Eukaryota</taxon>
        <taxon>Sar</taxon>
        <taxon>Stramenopiles</taxon>
        <taxon>Oomycota</taxon>
        <taxon>Peronosporomycetes</taxon>
        <taxon>Peronosporales</taxon>
        <taxon>Peronosporaceae</taxon>
        <taxon>Bremia</taxon>
    </lineage>
</organism>
<dbReference type="GO" id="GO:0009166">
    <property type="term" value="P:nucleotide catabolic process"/>
    <property type="evidence" value="ECO:0007669"/>
    <property type="project" value="InterPro"/>
</dbReference>
<evidence type="ECO:0000313" key="7">
    <source>
        <dbReference type="EMBL" id="TDH67217.1"/>
    </source>
</evidence>
<dbReference type="GeneID" id="94346214"/>
<evidence type="ECO:0000256" key="3">
    <source>
        <dbReference type="RuleBase" id="RU362119"/>
    </source>
</evidence>
<keyword evidence="3" id="KW-0378">Hydrolase</keyword>
<gene>
    <name evidence="7" type="ORF">CCR75_002446</name>
</gene>
<feature type="domain" description="Calcineurin-like phosphoesterase" evidence="5">
    <location>
        <begin position="37"/>
        <end position="243"/>
    </location>
</feature>
<keyword evidence="3" id="KW-0547">Nucleotide-binding</keyword>
<dbReference type="Gene3D" id="3.60.21.10">
    <property type="match status" value="1"/>
</dbReference>
<name>A0A976ICV5_BRELC</name>
<proteinExistence type="inferred from homology"/>
<keyword evidence="2" id="KW-0732">Signal</keyword>
<dbReference type="InterPro" id="IPR036907">
    <property type="entry name" value="5'-Nucleotdase_C_sf"/>
</dbReference>
<dbReference type="InterPro" id="IPR008334">
    <property type="entry name" value="5'-Nucleotdase_C"/>
</dbReference>
<dbReference type="GO" id="GO:0016787">
    <property type="term" value="F:hydrolase activity"/>
    <property type="evidence" value="ECO:0007669"/>
    <property type="project" value="UniProtKB-KW"/>
</dbReference>
<dbReference type="InterPro" id="IPR029052">
    <property type="entry name" value="Metallo-depent_PP-like"/>
</dbReference>
<dbReference type="PRINTS" id="PR01607">
    <property type="entry name" value="APYRASEFAMLY"/>
</dbReference>
<dbReference type="Proteomes" id="UP000294530">
    <property type="component" value="Unassembled WGS sequence"/>
</dbReference>
<dbReference type="PANTHER" id="PTHR11575:SF48">
    <property type="entry name" value="5'-NUCLEOTIDASE"/>
    <property type="match status" value="1"/>
</dbReference>
<evidence type="ECO:0000259" key="6">
    <source>
        <dbReference type="Pfam" id="PF02872"/>
    </source>
</evidence>
<comment type="similarity">
    <text evidence="1 3">Belongs to the 5'-nucleotidase family.</text>
</comment>
<evidence type="ECO:0000259" key="5">
    <source>
        <dbReference type="Pfam" id="PF00149"/>
    </source>
</evidence>
<evidence type="ECO:0008006" key="9">
    <source>
        <dbReference type="Google" id="ProtNLM"/>
    </source>
</evidence>
<dbReference type="Gene3D" id="3.90.780.10">
    <property type="entry name" value="5'-Nucleotidase, C-terminal domain"/>
    <property type="match status" value="1"/>
</dbReference>
<dbReference type="InterPro" id="IPR006179">
    <property type="entry name" value="5_nucleotidase/apyrase"/>
</dbReference>
<dbReference type="Pfam" id="PF00149">
    <property type="entry name" value="Metallophos"/>
    <property type="match status" value="1"/>
</dbReference>
<dbReference type="EMBL" id="SHOA02000006">
    <property type="protein sequence ID" value="TDH67217.1"/>
    <property type="molecule type" value="Genomic_DNA"/>
</dbReference>
<keyword evidence="8" id="KW-1185">Reference proteome</keyword>
<dbReference type="Pfam" id="PF02872">
    <property type="entry name" value="5_nucleotid_C"/>
    <property type="match status" value="1"/>
</dbReference>
<dbReference type="RefSeq" id="XP_067816716.1">
    <property type="nucleotide sequence ID" value="XM_067960543.1"/>
</dbReference>
<dbReference type="SUPFAM" id="SSF55816">
    <property type="entry name" value="5'-nucleotidase (syn. UDP-sugar hydrolase), C-terminal domain"/>
    <property type="match status" value="1"/>
</dbReference>
<reference evidence="7 8" key="1">
    <citation type="journal article" date="2021" name="Genome Biol.">
        <title>AFLAP: assembly-free linkage analysis pipeline using k-mers from genome sequencing data.</title>
        <authorList>
            <person name="Fletcher K."/>
            <person name="Zhang L."/>
            <person name="Gil J."/>
            <person name="Han R."/>
            <person name="Cavanaugh K."/>
            <person name="Michelmore R."/>
        </authorList>
    </citation>
    <scope>NUCLEOTIDE SEQUENCE [LARGE SCALE GENOMIC DNA]</scope>
    <source>
        <strain evidence="7 8">SF5</strain>
    </source>
</reference>
<dbReference type="AlphaFoldDB" id="A0A976ICV5"/>
<evidence type="ECO:0000256" key="2">
    <source>
        <dbReference type="ARBA" id="ARBA00022729"/>
    </source>
</evidence>
<protein>
    <recommendedName>
        <fullName evidence="9">5'-nucleotidase</fullName>
    </recommendedName>
</protein>
<evidence type="ECO:0000313" key="8">
    <source>
        <dbReference type="Proteomes" id="UP000294530"/>
    </source>
</evidence>
<comment type="caution">
    <text evidence="7">The sequence shown here is derived from an EMBL/GenBank/DDBJ whole genome shotgun (WGS) entry which is preliminary data.</text>
</comment>
<dbReference type="InterPro" id="IPR004843">
    <property type="entry name" value="Calcineurin-like_PHP"/>
</dbReference>
<feature type="compositionally biased region" description="Polar residues" evidence="4">
    <location>
        <begin position="1"/>
        <end position="11"/>
    </location>
</feature>
<dbReference type="KEGG" id="blac:94346214"/>